<dbReference type="AlphaFoldDB" id="A0A937EQY1"/>
<comment type="caution">
    <text evidence="2">The sequence shown here is derived from an EMBL/GenBank/DDBJ whole genome shotgun (WGS) entry which is preliminary data.</text>
</comment>
<organism evidence="2 3">
    <name type="scientific">Streptomyces actinomycinicus</name>
    <dbReference type="NCBI Taxonomy" id="1695166"/>
    <lineage>
        <taxon>Bacteria</taxon>
        <taxon>Bacillati</taxon>
        <taxon>Actinomycetota</taxon>
        <taxon>Actinomycetes</taxon>
        <taxon>Kitasatosporales</taxon>
        <taxon>Streptomycetaceae</taxon>
        <taxon>Streptomyces</taxon>
    </lineage>
</organism>
<keyword evidence="2" id="KW-0689">Ribosomal protein</keyword>
<evidence type="ECO:0000313" key="3">
    <source>
        <dbReference type="Proteomes" id="UP000661858"/>
    </source>
</evidence>
<dbReference type="Gene3D" id="3.30.1390.10">
    <property type="match status" value="1"/>
</dbReference>
<protein>
    <submittedName>
        <fullName evidence="2">Ribosomal protein L7/L12</fullName>
    </submittedName>
</protein>
<keyword evidence="2" id="KW-0687">Ribonucleoprotein</keyword>
<dbReference type="Pfam" id="PF00542">
    <property type="entry name" value="Ribosomal_L12"/>
    <property type="match status" value="1"/>
</dbReference>
<gene>
    <name evidence="2" type="ORF">JK359_31795</name>
</gene>
<dbReference type="SUPFAM" id="SSF54736">
    <property type="entry name" value="ClpS-like"/>
    <property type="match status" value="1"/>
</dbReference>
<proteinExistence type="predicted"/>
<sequence length="79" mass="8288">MEEPGFSVLLVEAGDRKTNAVRVIRTVTGLSPFESKLLLDRSPAAVTEPVWFEAAQDAAGVLEGAGVNASASGSWSPSW</sequence>
<keyword evidence="3" id="KW-1185">Reference proteome</keyword>
<reference evidence="2" key="1">
    <citation type="submission" date="2021-01" db="EMBL/GenBank/DDBJ databases">
        <title>WGS of actinomycetes isolated from Thailand.</title>
        <authorList>
            <person name="Thawai C."/>
        </authorList>
    </citation>
    <scope>NUCLEOTIDE SEQUENCE</scope>
    <source>
        <strain evidence="2">RCU-197</strain>
    </source>
</reference>
<feature type="domain" description="Large ribosomal subunit protein bL12 C-terminal" evidence="1">
    <location>
        <begin position="6"/>
        <end position="67"/>
    </location>
</feature>
<evidence type="ECO:0000259" key="1">
    <source>
        <dbReference type="Pfam" id="PF00542"/>
    </source>
</evidence>
<dbReference type="RefSeq" id="WP_201842989.1">
    <property type="nucleotide sequence ID" value="NZ_JAERRK010000023.1"/>
</dbReference>
<dbReference type="GO" id="GO:0006412">
    <property type="term" value="P:translation"/>
    <property type="evidence" value="ECO:0007669"/>
    <property type="project" value="InterPro"/>
</dbReference>
<dbReference type="GO" id="GO:0003735">
    <property type="term" value="F:structural constituent of ribosome"/>
    <property type="evidence" value="ECO:0007669"/>
    <property type="project" value="InterPro"/>
</dbReference>
<dbReference type="GO" id="GO:0005840">
    <property type="term" value="C:ribosome"/>
    <property type="evidence" value="ECO:0007669"/>
    <property type="project" value="UniProtKB-KW"/>
</dbReference>
<name>A0A937EQY1_9ACTN</name>
<accession>A0A937EQY1</accession>
<evidence type="ECO:0000313" key="2">
    <source>
        <dbReference type="EMBL" id="MBL1086495.1"/>
    </source>
</evidence>
<dbReference type="Proteomes" id="UP000661858">
    <property type="component" value="Unassembled WGS sequence"/>
</dbReference>
<dbReference type="EMBL" id="JAERRK010000023">
    <property type="protein sequence ID" value="MBL1086495.1"/>
    <property type="molecule type" value="Genomic_DNA"/>
</dbReference>
<dbReference type="InterPro" id="IPR013823">
    <property type="entry name" value="Ribosomal_bL12_C"/>
</dbReference>
<dbReference type="InterPro" id="IPR014719">
    <property type="entry name" value="Ribosomal_bL12_C/ClpS-like"/>
</dbReference>